<evidence type="ECO:0000313" key="2">
    <source>
        <dbReference type="Proteomes" id="UP000015105"/>
    </source>
</evidence>
<evidence type="ECO:0000313" key="1">
    <source>
        <dbReference type="EnsemblPlants" id="AET4Gv20059900.9"/>
    </source>
</evidence>
<dbReference type="UniPathway" id="UPA00378"/>
<reference evidence="2" key="2">
    <citation type="journal article" date="2017" name="Nat. Plants">
        <title>The Aegilops tauschii genome reveals multiple impacts of transposons.</title>
        <authorList>
            <person name="Zhao G."/>
            <person name="Zou C."/>
            <person name="Li K."/>
            <person name="Wang K."/>
            <person name="Li T."/>
            <person name="Gao L."/>
            <person name="Zhang X."/>
            <person name="Wang H."/>
            <person name="Yang Z."/>
            <person name="Liu X."/>
            <person name="Jiang W."/>
            <person name="Mao L."/>
            <person name="Kong X."/>
            <person name="Jiao Y."/>
            <person name="Jia J."/>
        </authorList>
    </citation>
    <scope>NUCLEOTIDE SEQUENCE [LARGE SCALE GENOMIC DNA]</scope>
    <source>
        <strain evidence="2">cv. AL8/78</strain>
    </source>
</reference>
<dbReference type="Proteomes" id="UP000015105">
    <property type="component" value="Chromosome 4D"/>
</dbReference>
<sequence>QNGRREVNEDLKKEADFFRDIIIVPFVDSYDLVVLKTVAICEYAVCSMTGWM</sequence>
<reference evidence="1" key="3">
    <citation type="journal article" date="2017" name="Nature">
        <title>Genome sequence of the progenitor of the wheat D genome Aegilops tauschii.</title>
        <authorList>
            <person name="Luo M.C."/>
            <person name="Gu Y.Q."/>
            <person name="Puiu D."/>
            <person name="Wang H."/>
            <person name="Twardziok S.O."/>
            <person name="Deal K.R."/>
            <person name="Huo N."/>
            <person name="Zhu T."/>
            <person name="Wang L."/>
            <person name="Wang Y."/>
            <person name="McGuire P.E."/>
            <person name="Liu S."/>
            <person name="Long H."/>
            <person name="Ramasamy R.K."/>
            <person name="Rodriguez J.C."/>
            <person name="Van S.L."/>
            <person name="Yuan L."/>
            <person name="Wang Z."/>
            <person name="Xia Z."/>
            <person name="Xiao L."/>
            <person name="Anderson O.D."/>
            <person name="Ouyang S."/>
            <person name="Liang Y."/>
            <person name="Zimin A.V."/>
            <person name="Pertea G."/>
            <person name="Qi P."/>
            <person name="Bennetzen J.L."/>
            <person name="Dai X."/>
            <person name="Dawson M.W."/>
            <person name="Muller H.G."/>
            <person name="Kugler K."/>
            <person name="Rivarola-Duarte L."/>
            <person name="Spannagl M."/>
            <person name="Mayer K.F.X."/>
            <person name="Lu F.H."/>
            <person name="Bevan M.W."/>
            <person name="Leroy P."/>
            <person name="Li P."/>
            <person name="You F.M."/>
            <person name="Sun Q."/>
            <person name="Liu Z."/>
            <person name="Lyons E."/>
            <person name="Wicker T."/>
            <person name="Salzberg S.L."/>
            <person name="Devos K.M."/>
            <person name="Dvorak J."/>
        </authorList>
    </citation>
    <scope>NUCLEOTIDE SEQUENCE [LARGE SCALE GENOMIC DNA]</scope>
    <source>
        <strain evidence="1">cv. AL8/78</strain>
    </source>
</reference>
<reference evidence="1" key="4">
    <citation type="submission" date="2019-03" db="UniProtKB">
        <authorList>
            <consortium name="EnsemblPlants"/>
        </authorList>
    </citation>
    <scope>IDENTIFICATION</scope>
</reference>
<reference evidence="2" key="1">
    <citation type="journal article" date="2014" name="Science">
        <title>Ancient hybridizations among the ancestral genomes of bread wheat.</title>
        <authorList>
            <consortium name="International Wheat Genome Sequencing Consortium,"/>
            <person name="Marcussen T."/>
            <person name="Sandve S.R."/>
            <person name="Heier L."/>
            <person name="Spannagl M."/>
            <person name="Pfeifer M."/>
            <person name="Jakobsen K.S."/>
            <person name="Wulff B.B."/>
            <person name="Steuernagel B."/>
            <person name="Mayer K.F."/>
            <person name="Olsen O.A."/>
        </authorList>
    </citation>
    <scope>NUCLEOTIDE SEQUENCE [LARGE SCALE GENOMIC DNA]</scope>
    <source>
        <strain evidence="2">cv. AL8/78</strain>
    </source>
</reference>
<dbReference type="EnsemblPlants" id="AET4Gv20059900.9">
    <property type="protein sequence ID" value="AET4Gv20059900.9"/>
    <property type="gene ID" value="AET4Gv20059900"/>
</dbReference>
<accession>A0A453H4C0</accession>
<organism evidence="1 2">
    <name type="scientific">Aegilops tauschii subsp. strangulata</name>
    <name type="common">Goatgrass</name>
    <dbReference type="NCBI Taxonomy" id="200361"/>
    <lineage>
        <taxon>Eukaryota</taxon>
        <taxon>Viridiplantae</taxon>
        <taxon>Streptophyta</taxon>
        <taxon>Embryophyta</taxon>
        <taxon>Tracheophyta</taxon>
        <taxon>Spermatophyta</taxon>
        <taxon>Magnoliopsida</taxon>
        <taxon>Liliopsida</taxon>
        <taxon>Poales</taxon>
        <taxon>Poaceae</taxon>
        <taxon>BOP clade</taxon>
        <taxon>Pooideae</taxon>
        <taxon>Triticodae</taxon>
        <taxon>Triticeae</taxon>
        <taxon>Triticinae</taxon>
        <taxon>Aegilops</taxon>
    </lineage>
</organism>
<keyword evidence="2" id="KW-1185">Reference proteome</keyword>
<name>A0A453H4C0_AEGTS</name>
<dbReference type="AlphaFoldDB" id="A0A453H4C0"/>
<protein>
    <submittedName>
        <fullName evidence="1">Uncharacterized protein</fullName>
    </submittedName>
</protein>
<reference evidence="1" key="5">
    <citation type="journal article" date="2021" name="G3 (Bethesda)">
        <title>Aegilops tauschii genome assembly Aet v5.0 features greater sequence contiguity and improved annotation.</title>
        <authorList>
            <person name="Wang L."/>
            <person name="Zhu T."/>
            <person name="Rodriguez J.C."/>
            <person name="Deal K.R."/>
            <person name="Dubcovsky J."/>
            <person name="McGuire P.E."/>
            <person name="Lux T."/>
            <person name="Spannagl M."/>
            <person name="Mayer K.F.X."/>
            <person name="Baldrich P."/>
            <person name="Meyers B.C."/>
            <person name="Huo N."/>
            <person name="Gu Y.Q."/>
            <person name="Zhou H."/>
            <person name="Devos K.M."/>
            <person name="Bennetzen J.L."/>
            <person name="Unver T."/>
            <person name="Budak H."/>
            <person name="Gulick P.J."/>
            <person name="Galiba G."/>
            <person name="Kalapos B."/>
            <person name="Nelson D.R."/>
            <person name="Li P."/>
            <person name="You F.M."/>
            <person name="Luo M.C."/>
            <person name="Dvorak J."/>
        </authorList>
    </citation>
    <scope>NUCLEOTIDE SEQUENCE [LARGE SCALE GENOMIC DNA]</scope>
    <source>
        <strain evidence="1">cv. AL8/78</strain>
    </source>
</reference>
<proteinExistence type="predicted"/>
<dbReference type="Gramene" id="AET4Gv20059900.9">
    <property type="protein sequence ID" value="AET4Gv20059900.9"/>
    <property type="gene ID" value="AET4Gv20059900"/>
</dbReference>